<evidence type="ECO:0000256" key="4">
    <source>
        <dbReference type="SAM" id="SignalP"/>
    </source>
</evidence>
<gene>
    <name evidence="5" type="ORF">Airi01_045820</name>
</gene>
<feature type="signal peptide" evidence="4">
    <location>
        <begin position="1"/>
        <end position="21"/>
    </location>
</feature>
<dbReference type="GO" id="GO:0015768">
    <property type="term" value="P:maltose transport"/>
    <property type="evidence" value="ECO:0007669"/>
    <property type="project" value="TreeGrafter"/>
</dbReference>
<dbReference type="RefSeq" id="WP_285624557.1">
    <property type="nucleotide sequence ID" value="NZ_BSTJ01000005.1"/>
</dbReference>
<evidence type="ECO:0000256" key="1">
    <source>
        <dbReference type="ARBA" id="ARBA00008520"/>
    </source>
</evidence>
<evidence type="ECO:0000256" key="3">
    <source>
        <dbReference type="ARBA" id="ARBA00022729"/>
    </source>
</evidence>
<dbReference type="AlphaFoldDB" id="A0A9W6RM19"/>
<protein>
    <submittedName>
        <fullName evidence="5">Sugar ABC transporter substrate-binding protein</fullName>
    </submittedName>
</protein>
<dbReference type="EMBL" id="BSTJ01000005">
    <property type="protein sequence ID" value="GLY76315.1"/>
    <property type="molecule type" value="Genomic_DNA"/>
</dbReference>
<keyword evidence="3 4" id="KW-0732">Signal</keyword>
<name>A0A9W6RM19_9ACTN</name>
<accession>A0A9W6RM19</accession>
<dbReference type="PANTHER" id="PTHR30061:SF50">
    <property type="entry name" value="MALTOSE_MALTODEXTRIN-BINDING PERIPLASMIC PROTEIN"/>
    <property type="match status" value="1"/>
</dbReference>
<comment type="similarity">
    <text evidence="1">Belongs to the bacterial solute-binding protein 1 family.</text>
</comment>
<sequence length="441" mass="47865">MSPRPWRLITASIITAAAATACTAGGQSPASGGPKADAPQTIEVWHGWSAPHEVKAFEDAIAGFHRLHPNITVKLVKGQDDTKILNAIRGGNPPDVVSSFSTNNVGQFCSSGALQDLTPYLKKDKVDLNLFPKAVQDYTQYRGDRCTLPLLADDYALYSNKALMKGNPPPKTISQLTALAKKLTVRNADGTIKVAGFIPSETYYEHVPEHIAGPSFGATWLTAQGRADFAADPAFTKYLQWEKGLLDWYGYDNVKKFIHSMGQEFEASNPFEKGKVAMAIDGEWRTKFLQQEAPKVQYATTPTPVDDARANTYGGGFVTGTIIGIPRGARHAQASWEFVKYLTTDTDALVTFANGLGNVPSTIPALASPNLDLPPQFKTFLDVFKNPNSSTIPSTINGGDFIVKFQSFVQEQWEPGKVTNLRQGLQGLDKKVNDALQLAGG</sequence>
<keyword evidence="2" id="KW-0813">Transport</keyword>
<reference evidence="5" key="1">
    <citation type="submission" date="2023-03" db="EMBL/GenBank/DDBJ databases">
        <title>Actinoallomurus iriomotensis NBRC 103681.</title>
        <authorList>
            <person name="Ichikawa N."/>
            <person name="Sato H."/>
            <person name="Tonouchi N."/>
        </authorList>
    </citation>
    <scope>NUCLEOTIDE SEQUENCE</scope>
    <source>
        <strain evidence="5">NBRC 103681</strain>
    </source>
</reference>
<dbReference type="Gene3D" id="3.40.190.10">
    <property type="entry name" value="Periplasmic binding protein-like II"/>
    <property type="match status" value="2"/>
</dbReference>
<dbReference type="PANTHER" id="PTHR30061">
    <property type="entry name" value="MALTOSE-BINDING PERIPLASMIC PROTEIN"/>
    <property type="match status" value="1"/>
</dbReference>
<dbReference type="GO" id="GO:0055052">
    <property type="term" value="C:ATP-binding cassette (ABC) transporter complex, substrate-binding subunit-containing"/>
    <property type="evidence" value="ECO:0007669"/>
    <property type="project" value="TreeGrafter"/>
</dbReference>
<proteinExistence type="inferred from homology"/>
<evidence type="ECO:0000313" key="6">
    <source>
        <dbReference type="Proteomes" id="UP001165135"/>
    </source>
</evidence>
<dbReference type="SUPFAM" id="SSF53850">
    <property type="entry name" value="Periplasmic binding protein-like II"/>
    <property type="match status" value="1"/>
</dbReference>
<feature type="chain" id="PRO_5040925411" evidence="4">
    <location>
        <begin position="22"/>
        <end position="441"/>
    </location>
</feature>
<evidence type="ECO:0000313" key="5">
    <source>
        <dbReference type="EMBL" id="GLY76315.1"/>
    </source>
</evidence>
<evidence type="ECO:0000256" key="2">
    <source>
        <dbReference type="ARBA" id="ARBA00022448"/>
    </source>
</evidence>
<dbReference type="GO" id="GO:0042956">
    <property type="term" value="P:maltodextrin transmembrane transport"/>
    <property type="evidence" value="ECO:0007669"/>
    <property type="project" value="TreeGrafter"/>
</dbReference>
<dbReference type="PROSITE" id="PS51257">
    <property type="entry name" value="PROKAR_LIPOPROTEIN"/>
    <property type="match status" value="1"/>
</dbReference>
<dbReference type="InterPro" id="IPR006059">
    <property type="entry name" value="SBP"/>
</dbReference>
<dbReference type="Proteomes" id="UP001165135">
    <property type="component" value="Unassembled WGS sequence"/>
</dbReference>
<dbReference type="GO" id="GO:1901982">
    <property type="term" value="F:maltose binding"/>
    <property type="evidence" value="ECO:0007669"/>
    <property type="project" value="TreeGrafter"/>
</dbReference>
<dbReference type="Pfam" id="PF01547">
    <property type="entry name" value="SBP_bac_1"/>
    <property type="match status" value="1"/>
</dbReference>
<organism evidence="5 6">
    <name type="scientific">Actinoallomurus iriomotensis</name>
    <dbReference type="NCBI Taxonomy" id="478107"/>
    <lineage>
        <taxon>Bacteria</taxon>
        <taxon>Bacillati</taxon>
        <taxon>Actinomycetota</taxon>
        <taxon>Actinomycetes</taxon>
        <taxon>Streptosporangiales</taxon>
        <taxon>Thermomonosporaceae</taxon>
        <taxon>Actinoallomurus</taxon>
    </lineage>
</organism>
<comment type="caution">
    <text evidence="5">The sequence shown here is derived from an EMBL/GenBank/DDBJ whole genome shotgun (WGS) entry which is preliminary data.</text>
</comment>